<gene>
    <name evidence="2" type="ORF">INF35_03350</name>
</gene>
<keyword evidence="3" id="KW-1185">Reference proteome</keyword>
<evidence type="ECO:0000313" key="3">
    <source>
        <dbReference type="Proteomes" id="UP000768567"/>
    </source>
</evidence>
<dbReference type="EMBL" id="JADCKC010000001">
    <property type="protein sequence ID" value="MBE5036820.1"/>
    <property type="molecule type" value="Genomic_DNA"/>
</dbReference>
<dbReference type="Proteomes" id="UP000768567">
    <property type="component" value="Unassembled WGS sequence"/>
</dbReference>
<dbReference type="Pfam" id="PF25425">
    <property type="entry name" value="YfjL_N"/>
    <property type="match status" value="1"/>
</dbReference>
<protein>
    <recommendedName>
        <fullName evidence="1">YfjL-like N-terminal domain-containing protein</fullName>
    </recommendedName>
</protein>
<reference evidence="2 3" key="1">
    <citation type="submission" date="2020-10" db="EMBL/GenBank/DDBJ databases">
        <title>ChiBAC.</title>
        <authorList>
            <person name="Zenner C."/>
            <person name="Hitch T.C.A."/>
            <person name="Clavel T."/>
        </authorList>
    </citation>
    <scope>NUCLEOTIDE SEQUENCE [LARGE SCALE GENOMIC DNA]</scope>
    <source>
        <strain evidence="2 3">DSM 109015</strain>
    </source>
</reference>
<evidence type="ECO:0000313" key="2">
    <source>
        <dbReference type="EMBL" id="MBE5036820.1"/>
    </source>
</evidence>
<feature type="domain" description="YfjL-like N-terminal" evidence="1">
    <location>
        <begin position="6"/>
        <end position="85"/>
    </location>
</feature>
<organism evidence="2 3">
    <name type="scientific">Gemmiger gallinarum</name>
    <dbReference type="NCBI Taxonomy" id="2779354"/>
    <lineage>
        <taxon>Bacteria</taxon>
        <taxon>Bacillati</taxon>
        <taxon>Bacillota</taxon>
        <taxon>Clostridia</taxon>
        <taxon>Eubacteriales</taxon>
        <taxon>Gemmiger</taxon>
    </lineage>
</organism>
<accession>A0ABR9R1Y5</accession>
<dbReference type="RefSeq" id="WP_193500102.1">
    <property type="nucleotide sequence ID" value="NZ_JADCKC010000001.1"/>
</dbReference>
<proteinExistence type="predicted"/>
<name>A0ABR9R1Y5_9FIRM</name>
<dbReference type="InterPro" id="IPR057359">
    <property type="entry name" value="YfjL_N"/>
</dbReference>
<evidence type="ECO:0000259" key="1">
    <source>
        <dbReference type="Pfam" id="PF25425"/>
    </source>
</evidence>
<comment type="caution">
    <text evidence="2">The sequence shown here is derived from an EMBL/GenBank/DDBJ whole genome shotgun (WGS) entry which is preliminary data.</text>
</comment>
<sequence length="258" mass="28659">MKTYTKRIAAGIVAVLLILAMLLAADAIYGDPVSRAWANSRAIAYAEKLYPGQTFTVEREDSGSFWTYCTWVQSEQSQDTRFDVTTKFWLFTSDEGGMEGLSRHEQMVERRWNTAYRMGEEAAAAVEKILQKELPQYQFTGTYGAEQRSCDIQLGYTEDSSVMPQEYADLLPLDAPFDKSLLQKIPTKLSIMGVWPTTPTQADVDTVLADLKRVLTGAGYDFAYYSLTLTDATAPSYEEGLDRLAESGTVAADSIPAV</sequence>